<dbReference type="EMBL" id="BAABGQ010000005">
    <property type="protein sequence ID" value="GAA4496759.1"/>
    <property type="molecule type" value="Genomic_DNA"/>
</dbReference>
<comment type="caution">
    <text evidence="3">The sequence shown here is derived from an EMBL/GenBank/DDBJ whole genome shotgun (WGS) entry which is preliminary data.</text>
</comment>
<evidence type="ECO:0000256" key="2">
    <source>
        <dbReference type="ARBA" id="ARBA00023277"/>
    </source>
</evidence>
<evidence type="ECO:0000313" key="4">
    <source>
        <dbReference type="Proteomes" id="UP001501243"/>
    </source>
</evidence>
<sequence length="524" mass="57536">MEAQLTAALARQGWTVRRAHAYDPVKQHGFLDSQRMGIEVFRGIDPQQPLIVAESVWQYSHHVLAGLTTHQGPILTVANWSGQWPGLVGMLNLNGCLTKAGVPYSTLWSEDFTDAFFEKGLRQWLRDGTVTQDESHVKAFGDSSLSMVEEHAGRAFGRRFRQQKAIMGVFDEGCMGMYNAIVPDELLHATGVFKERLSQSTLYAAMREVSAADAQQVLDWLLAKGMKFNWGTDDATQLTKDQTLKQCQMYIAAVRLAADFGCDTIGIQYQQGLKDLVPASDLVEGLLNNTDRPPVYSATTGEELYAGQALPHFNEVDECAGLDALLTYRLWNELGMSGETTLHDIRWGQAYDTGDGEEFVWVFLISGAAPPAHFIDGYAGASSERQTPMYFRLGGGTLRGVSRPGAIVWSRIYVLNNKLHCDLGVGEVVALPPAETQRRWQETTPEWPIMHAVLGGVSRDQLMARHKANHIQVVYAPYAAKAHQACRIKAAALAELGVEVHFCGDVKGLGADAVPADQAAVLTA</sequence>
<dbReference type="PANTHER" id="PTHR37840:SF1">
    <property type="entry name" value="L-FUCOSE ISOMERASE"/>
    <property type="match status" value="1"/>
</dbReference>
<organism evidence="3 4">
    <name type="scientific">Hymenobacter ginsengisoli</name>
    <dbReference type="NCBI Taxonomy" id="1051626"/>
    <lineage>
        <taxon>Bacteria</taxon>
        <taxon>Pseudomonadati</taxon>
        <taxon>Bacteroidota</taxon>
        <taxon>Cytophagia</taxon>
        <taxon>Cytophagales</taxon>
        <taxon>Hymenobacteraceae</taxon>
        <taxon>Hymenobacter</taxon>
    </lineage>
</organism>
<reference evidence="4" key="1">
    <citation type="journal article" date="2019" name="Int. J. Syst. Evol. Microbiol.">
        <title>The Global Catalogue of Microorganisms (GCM) 10K type strain sequencing project: providing services to taxonomists for standard genome sequencing and annotation.</title>
        <authorList>
            <consortium name="The Broad Institute Genomics Platform"/>
            <consortium name="The Broad Institute Genome Sequencing Center for Infectious Disease"/>
            <person name="Wu L."/>
            <person name="Ma J."/>
        </authorList>
    </citation>
    <scope>NUCLEOTIDE SEQUENCE [LARGE SCALE GENOMIC DNA]</scope>
    <source>
        <strain evidence="4">JCM 17841</strain>
    </source>
</reference>
<keyword evidence="4" id="KW-1185">Reference proteome</keyword>
<evidence type="ECO:0000256" key="1">
    <source>
        <dbReference type="ARBA" id="ARBA00023235"/>
    </source>
</evidence>
<evidence type="ECO:0000313" key="3">
    <source>
        <dbReference type="EMBL" id="GAA4496759.1"/>
    </source>
</evidence>
<dbReference type="GO" id="GO:0016853">
    <property type="term" value="F:isomerase activity"/>
    <property type="evidence" value="ECO:0007669"/>
    <property type="project" value="UniProtKB-KW"/>
</dbReference>
<accession>A0ABP8Q5V5</accession>
<dbReference type="SUPFAM" id="SSF53743">
    <property type="entry name" value="FucI/AraA N-terminal and middle domains"/>
    <property type="match status" value="1"/>
</dbReference>
<dbReference type="InterPro" id="IPR009015">
    <property type="entry name" value="Fucose_isomerase_N/cen_sf"/>
</dbReference>
<name>A0ABP8Q5V5_9BACT</name>
<dbReference type="PANTHER" id="PTHR37840">
    <property type="entry name" value="L-FUCOSE ISOMERASE"/>
    <property type="match status" value="1"/>
</dbReference>
<gene>
    <name evidence="3" type="ORF">GCM10023172_10580</name>
</gene>
<keyword evidence="2" id="KW-0119">Carbohydrate metabolism</keyword>
<protein>
    <submittedName>
        <fullName evidence="3">L-fucose/L-arabinose isomerase family protein</fullName>
    </submittedName>
</protein>
<dbReference type="InterPro" id="IPR005763">
    <property type="entry name" value="Fucose_isomerase"/>
</dbReference>
<keyword evidence="1 3" id="KW-0413">Isomerase</keyword>
<proteinExistence type="predicted"/>
<dbReference type="Proteomes" id="UP001501243">
    <property type="component" value="Unassembled WGS sequence"/>
</dbReference>